<evidence type="ECO:0000313" key="1">
    <source>
        <dbReference type="EMBL" id="MFD1951349.1"/>
    </source>
</evidence>
<accession>A0ABW4U164</accession>
<evidence type="ECO:0000313" key="2">
    <source>
        <dbReference type="Proteomes" id="UP001597400"/>
    </source>
</evidence>
<organism evidence="1 2">
    <name type="scientific">Sphingomonas arantia</name>
    <dbReference type="NCBI Taxonomy" id="1460676"/>
    <lineage>
        <taxon>Bacteria</taxon>
        <taxon>Pseudomonadati</taxon>
        <taxon>Pseudomonadota</taxon>
        <taxon>Alphaproteobacteria</taxon>
        <taxon>Sphingomonadales</taxon>
        <taxon>Sphingomonadaceae</taxon>
        <taxon>Sphingomonas</taxon>
    </lineage>
</organism>
<comment type="caution">
    <text evidence="1">The sequence shown here is derived from an EMBL/GenBank/DDBJ whole genome shotgun (WGS) entry which is preliminary data.</text>
</comment>
<gene>
    <name evidence="1" type="ORF">ACFSGX_11300</name>
</gene>
<reference evidence="2" key="1">
    <citation type="journal article" date="2019" name="Int. J. Syst. Evol. Microbiol.">
        <title>The Global Catalogue of Microorganisms (GCM) 10K type strain sequencing project: providing services to taxonomists for standard genome sequencing and annotation.</title>
        <authorList>
            <consortium name="The Broad Institute Genomics Platform"/>
            <consortium name="The Broad Institute Genome Sequencing Center for Infectious Disease"/>
            <person name="Wu L."/>
            <person name="Ma J."/>
        </authorList>
    </citation>
    <scope>NUCLEOTIDE SEQUENCE [LARGE SCALE GENOMIC DNA]</scope>
    <source>
        <strain evidence="2">CGMCC 1.12702</strain>
    </source>
</reference>
<name>A0ABW4U164_9SPHN</name>
<dbReference type="EMBL" id="JBHUGS010000002">
    <property type="protein sequence ID" value="MFD1951349.1"/>
    <property type="molecule type" value="Genomic_DNA"/>
</dbReference>
<dbReference type="Proteomes" id="UP001597400">
    <property type="component" value="Unassembled WGS sequence"/>
</dbReference>
<sequence length="78" mass="8404">MIAGIPTQDAIADAWAEYSAATQRLVTMEREAAPSAARRVAAIKAHRLQRAFTLMSELAELGVKLEPALTIVPTSAQR</sequence>
<dbReference type="RefSeq" id="WP_380929932.1">
    <property type="nucleotide sequence ID" value="NZ_JBHUGS010000002.1"/>
</dbReference>
<proteinExistence type="predicted"/>
<keyword evidence="2" id="KW-1185">Reference proteome</keyword>
<protein>
    <submittedName>
        <fullName evidence="1">Uncharacterized protein</fullName>
    </submittedName>
</protein>